<evidence type="ECO:0000256" key="1">
    <source>
        <dbReference type="ARBA" id="ARBA00004418"/>
    </source>
</evidence>
<comment type="similarity">
    <text evidence="2">Belongs to the bacterial solute-binding protein SsuA/TauA family.</text>
</comment>
<dbReference type="InterPro" id="IPR015168">
    <property type="entry name" value="SsuA/THI5"/>
</dbReference>
<evidence type="ECO:0000313" key="6">
    <source>
        <dbReference type="EMBL" id="MFD2237473.1"/>
    </source>
</evidence>
<name>A0ABW5CN36_9HYPH</name>
<dbReference type="PANTHER" id="PTHR30024:SF47">
    <property type="entry name" value="TAURINE-BINDING PERIPLASMIC PROTEIN"/>
    <property type="match status" value="1"/>
</dbReference>
<evidence type="ECO:0000256" key="4">
    <source>
        <dbReference type="SAM" id="SignalP"/>
    </source>
</evidence>
<feature type="signal peptide" evidence="4">
    <location>
        <begin position="1"/>
        <end position="25"/>
    </location>
</feature>
<comment type="subcellular location">
    <subcellularLocation>
        <location evidence="1">Periplasm</location>
    </subcellularLocation>
</comment>
<evidence type="ECO:0000256" key="2">
    <source>
        <dbReference type="ARBA" id="ARBA00010742"/>
    </source>
</evidence>
<evidence type="ECO:0000259" key="5">
    <source>
        <dbReference type="Pfam" id="PF09084"/>
    </source>
</evidence>
<evidence type="ECO:0000313" key="7">
    <source>
        <dbReference type="Proteomes" id="UP001597371"/>
    </source>
</evidence>
<keyword evidence="7" id="KW-1185">Reference proteome</keyword>
<reference evidence="7" key="1">
    <citation type="journal article" date="2019" name="Int. J. Syst. Evol. Microbiol.">
        <title>The Global Catalogue of Microorganisms (GCM) 10K type strain sequencing project: providing services to taxonomists for standard genome sequencing and annotation.</title>
        <authorList>
            <consortium name="The Broad Institute Genomics Platform"/>
            <consortium name="The Broad Institute Genome Sequencing Center for Infectious Disease"/>
            <person name="Wu L."/>
            <person name="Ma J."/>
        </authorList>
    </citation>
    <scope>NUCLEOTIDE SEQUENCE [LARGE SCALE GENOMIC DNA]</scope>
    <source>
        <strain evidence="7">ZS-35-S2</strain>
    </source>
</reference>
<organism evidence="6 7">
    <name type="scientific">Aureimonas populi</name>
    <dbReference type="NCBI Taxonomy" id="1701758"/>
    <lineage>
        <taxon>Bacteria</taxon>
        <taxon>Pseudomonadati</taxon>
        <taxon>Pseudomonadota</taxon>
        <taxon>Alphaproteobacteria</taxon>
        <taxon>Hyphomicrobiales</taxon>
        <taxon>Aurantimonadaceae</taxon>
        <taxon>Aureimonas</taxon>
    </lineage>
</organism>
<proteinExistence type="inferred from homology"/>
<feature type="chain" id="PRO_5045694183" evidence="4">
    <location>
        <begin position="26"/>
        <end position="338"/>
    </location>
</feature>
<dbReference type="EMBL" id="JBHUIJ010000009">
    <property type="protein sequence ID" value="MFD2237473.1"/>
    <property type="molecule type" value="Genomic_DNA"/>
</dbReference>
<comment type="caution">
    <text evidence="6">The sequence shown here is derived from an EMBL/GenBank/DDBJ whole genome shotgun (WGS) entry which is preliminary data.</text>
</comment>
<dbReference type="PROSITE" id="PS51318">
    <property type="entry name" value="TAT"/>
    <property type="match status" value="1"/>
</dbReference>
<protein>
    <submittedName>
        <fullName evidence="6">ABC transporter substrate-binding protein</fullName>
    </submittedName>
</protein>
<dbReference type="Proteomes" id="UP001597371">
    <property type="component" value="Unassembled WGS sequence"/>
</dbReference>
<accession>A0ABW5CN36</accession>
<sequence length="338" mass="36069">MPSTTRRTILALAAATLLCAGTARADAEPVKVGLLSLTSHSPSIIAEGKGYFDEQDIDVEFVMFQAAQPMAVAIASGDVDFGMTALTAGLISLAERGAVKLIGGALQETPDVEGQKILVSRAAHEAGVTTPADLEGRRFGITTAGSSFHYMAHKIADREGFARSSMELVPLNSVPAVIASLRSGQIDAWSITPNIAEDLVASGEVFEIGSIADYVEGYQTTTLFTSARIMENDPGLAERFLSAFSRGVADYNATFVDETTSPEESEAIVAMVHEYVYTDRPIEAAEPAIRAGAMRINENAALNLASIEDQLEWFKSENLVPASASLETLLDTRFVETR</sequence>
<keyword evidence="3 4" id="KW-0732">Signal</keyword>
<dbReference type="Pfam" id="PF09084">
    <property type="entry name" value="NMT1"/>
    <property type="match status" value="1"/>
</dbReference>
<dbReference type="InterPro" id="IPR006311">
    <property type="entry name" value="TAT_signal"/>
</dbReference>
<dbReference type="RefSeq" id="WP_209737589.1">
    <property type="nucleotide sequence ID" value="NZ_CP072611.1"/>
</dbReference>
<evidence type="ECO:0000256" key="3">
    <source>
        <dbReference type="ARBA" id="ARBA00022729"/>
    </source>
</evidence>
<dbReference type="Gene3D" id="3.40.190.10">
    <property type="entry name" value="Periplasmic binding protein-like II"/>
    <property type="match status" value="2"/>
</dbReference>
<dbReference type="SUPFAM" id="SSF53850">
    <property type="entry name" value="Periplasmic binding protein-like II"/>
    <property type="match status" value="1"/>
</dbReference>
<feature type="domain" description="SsuA/THI5-like" evidence="5">
    <location>
        <begin position="38"/>
        <end position="250"/>
    </location>
</feature>
<gene>
    <name evidence="6" type="ORF">ACFSKQ_08340</name>
</gene>
<dbReference type="PANTHER" id="PTHR30024">
    <property type="entry name" value="ALIPHATIC SULFONATES-BINDING PROTEIN-RELATED"/>
    <property type="match status" value="1"/>
</dbReference>